<feature type="region of interest" description="Disordered" evidence="10">
    <location>
        <begin position="269"/>
        <end position="320"/>
    </location>
</feature>
<gene>
    <name evidence="12" type="ORF">C6P46_000153</name>
</gene>
<evidence type="ECO:0000313" key="12">
    <source>
        <dbReference type="EMBL" id="KAG0667616.1"/>
    </source>
</evidence>
<evidence type="ECO:0000313" key="13">
    <source>
        <dbReference type="Proteomes" id="UP000777482"/>
    </source>
</evidence>
<comment type="subcellular location">
    <subcellularLocation>
        <location evidence="1">Endoplasmic reticulum membrane</location>
        <topology evidence="1">Multi-pass membrane protein</topology>
    </subcellularLocation>
</comment>
<feature type="compositionally biased region" description="Low complexity" evidence="10">
    <location>
        <begin position="815"/>
        <end position="825"/>
    </location>
</feature>
<feature type="compositionally biased region" description="Polar residues" evidence="10">
    <location>
        <begin position="69"/>
        <end position="78"/>
    </location>
</feature>
<dbReference type="EMBL" id="PUHQ01000001">
    <property type="protein sequence ID" value="KAG0667616.1"/>
    <property type="molecule type" value="Genomic_DNA"/>
</dbReference>
<comment type="similarity">
    <text evidence="2">Belongs to the polyprenol kinase family.</text>
</comment>
<keyword evidence="4" id="KW-0808">Transferase</keyword>
<dbReference type="GO" id="GO:0005789">
    <property type="term" value="C:endoplasmic reticulum membrane"/>
    <property type="evidence" value="ECO:0007669"/>
    <property type="project" value="UniProtKB-SubCell"/>
</dbReference>
<feature type="region of interest" description="Disordered" evidence="10">
    <location>
        <begin position="1"/>
        <end position="34"/>
    </location>
</feature>
<organism evidence="12 13">
    <name type="scientific">Rhodotorula mucilaginosa</name>
    <name type="common">Yeast</name>
    <name type="synonym">Rhodotorula rubra</name>
    <dbReference type="NCBI Taxonomy" id="5537"/>
    <lineage>
        <taxon>Eukaryota</taxon>
        <taxon>Fungi</taxon>
        <taxon>Dikarya</taxon>
        <taxon>Basidiomycota</taxon>
        <taxon>Pucciniomycotina</taxon>
        <taxon>Microbotryomycetes</taxon>
        <taxon>Sporidiobolales</taxon>
        <taxon>Sporidiobolaceae</taxon>
        <taxon>Rhodotorula</taxon>
    </lineage>
</organism>
<comment type="caution">
    <text evidence="12">The sequence shown here is derived from an EMBL/GenBank/DDBJ whole genome shotgun (WGS) entry which is preliminary data.</text>
</comment>
<feature type="transmembrane region" description="Helical" evidence="11">
    <location>
        <begin position="948"/>
        <end position="965"/>
    </location>
</feature>
<feature type="region of interest" description="Disordered" evidence="10">
    <location>
        <begin position="54"/>
        <end position="88"/>
    </location>
</feature>
<evidence type="ECO:0000256" key="7">
    <source>
        <dbReference type="ARBA" id="ARBA00022824"/>
    </source>
</evidence>
<name>A0A9P6W935_RHOMI</name>
<reference evidence="12 13" key="1">
    <citation type="submission" date="2020-11" db="EMBL/GenBank/DDBJ databases">
        <title>Kefir isolates.</title>
        <authorList>
            <person name="Marcisauskas S."/>
            <person name="Kim Y."/>
            <person name="Blasche S."/>
        </authorList>
    </citation>
    <scope>NUCLEOTIDE SEQUENCE [LARGE SCALE GENOMIC DNA]</scope>
    <source>
        <strain evidence="12 13">KR</strain>
    </source>
</reference>
<feature type="region of interest" description="Disordered" evidence="10">
    <location>
        <begin position="801"/>
        <end position="830"/>
    </location>
</feature>
<feature type="transmembrane region" description="Helical" evidence="11">
    <location>
        <begin position="371"/>
        <end position="390"/>
    </location>
</feature>
<evidence type="ECO:0000256" key="9">
    <source>
        <dbReference type="ARBA" id="ARBA00023136"/>
    </source>
</evidence>
<dbReference type="OrthoDB" id="377083at2759"/>
<dbReference type="PANTHER" id="PTHR13205">
    <property type="entry name" value="TRANSMEMBRANE PROTEIN 15-RELATED"/>
    <property type="match status" value="1"/>
</dbReference>
<evidence type="ECO:0000256" key="10">
    <source>
        <dbReference type="SAM" id="MobiDB-lite"/>
    </source>
</evidence>
<feature type="transmembrane region" description="Helical" evidence="11">
    <location>
        <begin position="886"/>
        <end position="913"/>
    </location>
</feature>
<feature type="transmembrane region" description="Helical" evidence="11">
    <location>
        <begin position="339"/>
        <end position="359"/>
    </location>
</feature>
<keyword evidence="9 11" id="KW-0472">Membrane</keyword>
<feature type="transmembrane region" description="Helical" evidence="11">
    <location>
        <begin position="684"/>
        <end position="707"/>
    </location>
</feature>
<keyword evidence="8 11" id="KW-1133">Transmembrane helix</keyword>
<feature type="transmembrane region" description="Helical" evidence="11">
    <location>
        <begin position="1026"/>
        <end position="1044"/>
    </location>
</feature>
<keyword evidence="13" id="KW-1185">Reference proteome</keyword>
<evidence type="ECO:0000256" key="5">
    <source>
        <dbReference type="ARBA" id="ARBA00022692"/>
    </source>
</evidence>
<evidence type="ECO:0000256" key="6">
    <source>
        <dbReference type="ARBA" id="ARBA00022777"/>
    </source>
</evidence>
<feature type="compositionally biased region" description="Basic and acidic residues" evidence="10">
    <location>
        <begin position="1"/>
        <end position="12"/>
    </location>
</feature>
<dbReference type="EC" id="2.7.1.108" evidence="3"/>
<feature type="region of interest" description="Disordered" evidence="10">
    <location>
        <begin position="213"/>
        <end position="250"/>
    </location>
</feature>
<feature type="transmembrane region" description="Helical" evidence="11">
    <location>
        <begin position="637"/>
        <end position="664"/>
    </location>
</feature>
<feature type="transmembrane region" description="Helical" evidence="11">
    <location>
        <begin position="411"/>
        <end position="433"/>
    </location>
</feature>
<evidence type="ECO:0000256" key="8">
    <source>
        <dbReference type="ARBA" id="ARBA00022989"/>
    </source>
</evidence>
<dbReference type="GO" id="GO:0004168">
    <property type="term" value="F:dolichol kinase activity"/>
    <property type="evidence" value="ECO:0007669"/>
    <property type="project" value="UniProtKB-EC"/>
</dbReference>
<evidence type="ECO:0000256" key="4">
    <source>
        <dbReference type="ARBA" id="ARBA00022679"/>
    </source>
</evidence>
<sequence length="1090" mass="119130">MVSDAEERERKPIFSRSALEADSASSIPQDLGDDASGSALGLLIPLQRRRHKLLSPKVEPSDAAKLAWSTRSTPTATPAGSPGRTPSEYFGAAAGLAAAEYVASENTRSSRLGPANGSAGAAAKPAAVSGGRIPRSPARNGLTRPPPRPRTSGNESQYLASASGSQTDGADAGGESSSSSSESDFDVVRNLGDRLNLDSVSLLSRRYARGSNNEDFANAVGGGDRGRGDHVLVKKRSSSPRALRGHANSSAYARERSWGSALLDTLEGHSHSASRERRRPASPISISTASRTSHGSGRVRPARPSPEEEKRDPTPPLTLDSIRPGWSSPFPLFHIRRSLIFEVVILVVPLSFALCRVWSMHPTALFPSIPAVPLYSLAAYTLAVPLIALFRREGHYFKAPFTDERGYRNPTLADDGIAVALTLPILLATATWWEVYSSADATGLGVGLPGIRSLVDVWEANGVRAASSPKLAQNFDLSALRHPIEQARTLFRARYELVLLTSLNAVTLLLHLVLAWTIFRVENLPRSNTKRFFGFMAVAATISTAVWALLTIADHRTEGKSRFRLKYQSPSGRADQSSFYIVSRLARRGFTLGELNTMTAAGNALCLEFWRLSRARWYYKRGFPYIPPTFRAPTPIVAFQAVLIPGAFLSGFLLSPLLVISRHVASRPSHRLKWPTERELHRRLLALGVAIGLFGIVFLMLGGWAGWMLGTNPTSFLRRLRRPWGWAARFLWYGNSDGVDVDGLARHLRGQSEPWWSPRRNSRGWRRLALVGYWGATISSAIGGWQTHLVRARRIRMRTLRTETASAKGTDGKDSGSPAPADSSSNRQGAAAAGKRFIGRGIDAVQAARANVGGVQQPPLRFGAEHAREEKAVHASLNLRRKFFHALAALMFVPGIAIDPAFTSLAFSVAFSLFTFAEYARYFALYPIGAPLHIFFTEFVDSKDSGPVILSHFYLLTGCAGGLWLEGRQINRFTGVLVLGIGDSLVRFEYPLAEKAEPDAFRRQASIIGKLWGRKRWPGTNKTVEGTIAFITSVAFCAWILRLFRLVDNFSMPRYLLAVTLSGLFEAASAQNDNLVIPLYMWSIVALLDV</sequence>
<feature type="transmembrane region" description="Helical" evidence="11">
    <location>
        <begin position="771"/>
        <end position="790"/>
    </location>
</feature>
<dbReference type="Proteomes" id="UP000777482">
    <property type="component" value="Unassembled WGS sequence"/>
</dbReference>
<keyword evidence="5 11" id="KW-0812">Transmembrane</keyword>
<evidence type="ECO:0000256" key="11">
    <source>
        <dbReference type="SAM" id="Phobius"/>
    </source>
</evidence>
<feature type="compositionally biased region" description="Low complexity" evidence="10">
    <location>
        <begin position="113"/>
        <end position="131"/>
    </location>
</feature>
<dbReference type="AlphaFoldDB" id="A0A9P6W935"/>
<feature type="region of interest" description="Disordered" evidence="10">
    <location>
        <begin position="101"/>
        <end position="185"/>
    </location>
</feature>
<protein>
    <recommendedName>
        <fullName evidence="3">dolichol kinase</fullName>
        <ecNumber evidence="3">2.7.1.108</ecNumber>
    </recommendedName>
</protein>
<dbReference type="GO" id="GO:0043048">
    <property type="term" value="P:dolichyl monophosphate biosynthetic process"/>
    <property type="evidence" value="ECO:0007669"/>
    <property type="project" value="TreeGrafter"/>
</dbReference>
<accession>A0A9P6W935</accession>
<feature type="transmembrane region" description="Helical" evidence="11">
    <location>
        <begin position="497"/>
        <end position="519"/>
    </location>
</feature>
<feature type="compositionally biased region" description="Polar residues" evidence="10">
    <location>
        <begin position="151"/>
        <end position="167"/>
    </location>
</feature>
<feature type="transmembrane region" description="Helical" evidence="11">
    <location>
        <begin position="531"/>
        <end position="553"/>
    </location>
</feature>
<dbReference type="PANTHER" id="PTHR13205:SF15">
    <property type="entry name" value="DOLICHOL KINASE"/>
    <property type="match status" value="1"/>
</dbReference>
<evidence type="ECO:0000256" key="2">
    <source>
        <dbReference type="ARBA" id="ARBA00010794"/>
    </source>
</evidence>
<feature type="compositionally biased region" description="Low complexity" evidence="10">
    <location>
        <begin position="168"/>
        <end position="182"/>
    </location>
</feature>
<evidence type="ECO:0000256" key="3">
    <source>
        <dbReference type="ARBA" id="ARBA00012132"/>
    </source>
</evidence>
<dbReference type="InterPro" id="IPR032974">
    <property type="entry name" value="Polypren_kinase"/>
</dbReference>
<evidence type="ECO:0000256" key="1">
    <source>
        <dbReference type="ARBA" id="ARBA00004477"/>
    </source>
</evidence>
<keyword evidence="6" id="KW-0418">Kinase</keyword>
<keyword evidence="7" id="KW-0256">Endoplasmic reticulum</keyword>
<proteinExistence type="inferred from homology"/>